<sequence>MRHLKSPLIGLGAAAGIWLCVALGQRWSVGIVVDWQRSAAFHTASLLPATLLLLAAVLGAALLALPRVSPVVSLTAGLVLLPPQVMLFVSPLALQRTLGGVSVGGHALPLEMPVNNGTLLLLSAGLLCASAAPARWRRAAGVAPRADAAEDRRATPGVDAADTPPPVPLRRPTGANAYDRLGSTGDADRPDGDRPDTERPAGGRSTRGAVARVAAARTAVFRREPGPRDAGGPRRDHMRAAPHPAPAGPAPADSAGDAAPVAVGGTERAGLRSRRAGGHREASARARDGAEPAPRSPVRTAYRPDPFHTSAQRDADGPLRRRRPRDDS</sequence>
<keyword evidence="2" id="KW-1133">Transmembrane helix</keyword>
<keyword evidence="4" id="KW-1185">Reference proteome</keyword>
<dbReference type="AlphaFoldDB" id="A0A8J3BJB7"/>
<reference evidence="3" key="1">
    <citation type="journal article" date="2014" name="Int. J. Syst. Evol. Microbiol.">
        <title>Complete genome sequence of Corynebacterium casei LMG S-19264T (=DSM 44701T), isolated from a smear-ripened cheese.</title>
        <authorList>
            <consortium name="US DOE Joint Genome Institute (JGI-PGF)"/>
            <person name="Walter F."/>
            <person name="Albersmeier A."/>
            <person name="Kalinowski J."/>
            <person name="Ruckert C."/>
        </authorList>
    </citation>
    <scope>NUCLEOTIDE SEQUENCE</scope>
    <source>
        <strain evidence="3">JCM 3091</strain>
    </source>
</reference>
<feature type="transmembrane region" description="Helical" evidence="2">
    <location>
        <begin position="40"/>
        <end position="64"/>
    </location>
</feature>
<evidence type="ECO:0000313" key="4">
    <source>
        <dbReference type="Proteomes" id="UP000662200"/>
    </source>
</evidence>
<protein>
    <submittedName>
        <fullName evidence="3">Uncharacterized protein</fullName>
    </submittedName>
</protein>
<name>A0A8J3BJB7_9ACTN</name>
<evidence type="ECO:0000256" key="2">
    <source>
        <dbReference type="SAM" id="Phobius"/>
    </source>
</evidence>
<feature type="transmembrane region" description="Helical" evidence="2">
    <location>
        <begin position="71"/>
        <end position="94"/>
    </location>
</feature>
<gene>
    <name evidence="3" type="ORF">GCM10010124_04750</name>
</gene>
<dbReference type="Proteomes" id="UP000662200">
    <property type="component" value="Unassembled WGS sequence"/>
</dbReference>
<feature type="compositionally biased region" description="Low complexity" evidence="1">
    <location>
        <begin position="202"/>
        <end position="219"/>
    </location>
</feature>
<evidence type="ECO:0000256" key="1">
    <source>
        <dbReference type="SAM" id="MobiDB-lite"/>
    </source>
</evidence>
<feature type="compositionally biased region" description="Basic and acidic residues" evidence="1">
    <location>
        <begin position="311"/>
        <end position="328"/>
    </location>
</feature>
<feature type="region of interest" description="Disordered" evidence="1">
    <location>
        <begin position="141"/>
        <end position="328"/>
    </location>
</feature>
<proteinExistence type="predicted"/>
<keyword evidence="2" id="KW-0812">Transmembrane</keyword>
<evidence type="ECO:0000313" key="3">
    <source>
        <dbReference type="EMBL" id="GGK15220.1"/>
    </source>
</evidence>
<dbReference type="RefSeq" id="WP_189112457.1">
    <property type="nucleotide sequence ID" value="NZ_BMQC01000001.1"/>
</dbReference>
<organism evidence="3 4">
    <name type="scientific">Pilimelia terevasa</name>
    <dbReference type="NCBI Taxonomy" id="53372"/>
    <lineage>
        <taxon>Bacteria</taxon>
        <taxon>Bacillati</taxon>
        <taxon>Actinomycetota</taxon>
        <taxon>Actinomycetes</taxon>
        <taxon>Micromonosporales</taxon>
        <taxon>Micromonosporaceae</taxon>
        <taxon>Pilimelia</taxon>
    </lineage>
</organism>
<feature type="compositionally biased region" description="Basic and acidic residues" evidence="1">
    <location>
        <begin position="278"/>
        <end position="290"/>
    </location>
</feature>
<accession>A0A8J3BJB7</accession>
<dbReference type="EMBL" id="BMQC01000001">
    <property type="protein sequence ID" value="GGK15220.1"/>
    <property type="molecule type" value="Genomic_DNA"/>
</dbReference>
<feature type="compositionally biased region" description="Basic and acidic residues" evidence="1">
    <location>
        <begin position="186"/>
        <end position="201"/>
    </location>
</feature>
<keyword evidence="2" id="KW-0472">Membrane</keyword>
<feature type="compositionally biased region" description="Basic and acidic residues" evidence="1">
    <location>
        <begin position="221"/>
        <end position="239"/>
    </location>
</feature>
<comment type="caution">
    <text evidence="3">The sequence shown here is derived from an EMBL/GenBank/DDBJ whole genome shotgun (WGS) entry which is preliminary data.</text>
</comment>
<feature type="compositionally biased region" description="Low complexity" evidence="1">
    <location>
        <begin position="250"/>
        <end position="265"/>
    </location>
</feature>
<reference evidence="3" key="2">
    <citation type="submission" date="2020-09" db="EMBL/GenBank/DDBJ databases">
        <authorList>
            <person name="Sun Q."/>
            <person name="Ohkuma M."/>
        </authorList>
    </citation>
    <scope>NUCLEOTIDE SEQUENCE</scope>
    <source>
        <strain evidence="3">JCM 3091</strain>
    </source>
</reference>